<evidence type="ECO:0000256" key="3">
    <source>
        <dbReference type="ARBA" id="ARBA00023002"/>
    </source>
</evidence>
<dbReference type="Pfam" id="PF07731">
    <property type="entry name" value="Cu-oxidase_2"/>
    <property type="match status" value="1"/>
</dbReference>
<dbReference type="EMBL" id="ML738626">
    <property type="protein sequence ID" value="KAE8162655.1"/>
    <property type="molecule type" value="Genomic_DNA"/>
</dbReference>
<sequence length="656" mass="73942">MTLANYMINYLLRFFGLNSFLGSVQYPFPIGDAVTAGASSPYIPSFVPPGVDPDNHIKCEYTMGQEWVHPDSPNERLVWLRNTLTGEEYNITTDYETRWPTGKKRKYHIVVNNDTKANWDGVEFHGAKLFNNTFPGPWIQITVTNNLTCNGTAIHWHGLRQLNHNLMDGVPGVTQCPIAPMKNFTYRFNATQYGTSWYHSHYTLQYTDGLLGPLTIHGPTSENWDTSVDPILLGDHIHESAFQRYYQEQFAGANGSGVAAPPKMQSILINGRVNNGFGYLLPPCQGKRYLLRLINSSTDTTYIFTIDNHNFTVVEADLVPVKPYIADHLAIGIGQRYHVVLNTWPDNQRNNTDEFWIRTIPATSCSSFDTSNGTFLEVRQGVLYYNGSKKAWPETTEGPNVNYACRDEPFGRLQPVVNWTIPKLSPDEKGQYSIPNASVRLGSWALPAEPPYVSAGPGVNNWNIMDDPIWVEYGKPTVKHPDPPFDNNSVVYEVSADTSHQNWNYMVIIGNQKTNPGPSKGGKLVPAAHPIHMHGHDFAILQQSSEPYTDESSLNLTYTNPPRRDVVLLPKDGFIVIAFRADNPGAWAVHCHIGWHASAGLAFQILESRHEFEKLNQSQPDDVDQLNNGCKDWNNWYQNQGNHWKPYGRFQDDSGI</sequence>
<dbReference type="Proteomes" id="UP000326950">
    <property type="component" value="Unassembled WGS sequence"/>
</dbReference>
<dbReference type="InterPro" id="IPR011706">
    <property type="entry name" value="Cu-oxidase_C"/>
</dbReference>
<accession>A0A5N6UVH5</accession>
<evidence type="ECO:0000259" key="7">
    <source>
        <dbReference type="Pfam" id="PF07732"/>
    </source>
</evidence>
<reference evidence="8 9" key="1">
    <citation type="submission" date="2019-04" db="EMBL/GenBank/DDBJ databases">
        <title>Friends and foes A comparative genomics study of 23 Aspergillus species from section Flavi.</title>
        <authorList>
            <consortium name="DOE Joint Genome Institute"/>
            <person name="Kjaerbolling I."/>
            <person name="Vesth T."/>
            <person name="Frisvad J.C."/>
            <person name="Nybo J.L."/>
            <person name="Theobald S."/>
            <person name="Kildgaard S."/>
            <person name="Isbrandt T."/>
            <person name="Kuo A."/>
            <person name="Sato A."/>
            <person name="Lyhne E.K."/>
            <person name="Kogle M.E."/>
            <person name="Wiebenga A."/>
            <person name="Kun R.S."/>
            <person name="Lubbers R.J."/>
            <person name="Makela M.R."/>
            <person name="Barry K."/>
            <person name="Chovatia M."/>
            <person name="Clum A."/>
            <person name="Daum C."/>
            <person name="Haridas S."/>
            <person name="He G."/>
            <person name="LaButti K."/>
            <person name="Lipzen A."/>
            <person name="Mondo S."/>
            <person name="Riley R."/>
            <person name="Salamov A."/>
            <person name="Simmons B.A."/>
            <person name="Magnuson J.K."/>
            <person name="Henrissat B."/>
            <person name="Mortensen U.H."/>
            <person name="Larsen T.O."/>
            <person name="Devries R.P."/>
            <person name="Grigoriev I.V."/>
            <person name="Machida M."/>
            <person name="Baker S.E."/>
            <person name="Andersen M.R."/>
        </authorList>
    </citation>
    <scope>NUCLEOTIDE SEQUENCE [LARGE SCALE GENOMIC DNA]</scope>
    <source>
        <strain evidence="8 9">CBS 117626</strain>
    </source>
</reference>
<evidence type="ECO:0000256" key="4">
    <source>
        <dbReference type="ARBA" id="ARBA00023008"/>
    </source>
</evidence>
<evidence type="ECO:0000313" key="8">
    <source>
        <dbReference type="EMBL" id="KAE8162655.1"/>
    </source>
</evidence>
<dbReference type="GO" id="GO:0016491">
    <property type="term" value="F:oxidoreductase activity"/>
    <property type="evidence" value="ECO:0007669"/>
    <property type="project" value="UniProtKB-KW"/>
</dbReference>
<protein>
    <submittedName>
        <fullName evidence="8">Multicopper oxidase</fullName>
    </submittedName>
</protein>
<dbReference type="InterPro" id="IPR045087">
    <property type="entry name" value="Cu-oxidase_fam"/>
</dbReference>
<keyword evidence="9" id="KW-1185">Reference proteome</keyword>
<dbReference type="PROSITE" id="PS00079">
    <property type="entry name" value="MULTICOPPER_OXIDASE1"/>
    <property type="match status" value="1"/>
</dbReference>
<evidence type="ECO:0000256" key="1">
    <source>
        <dbReference type="ARBA" id="ARBA00010609"/>
    </source>
</evidence>
<evidence type="ECO:0000313" key="9">
    <source>
        <dbReference type="Proteomes" id="UP000326950"/>
    </source>
</evidence>
<proteinExistence type="inferred from homology"/>
<gene>
    <name evidence="8" type="ORF">BDV40DRAFT_312327</name>
</gene>
<feature type="domain" description="Plastocyanin-like" evidence="5">
    <location>
        <begin position="230"/>
        <end position="375"/>
    </location>
</feature>
<keyword evidence="4" id="KW-0186">Copper</keyword>
<dbReference type="CDD" id="cd13901">
    <property type="entry name" value="CuRO_3_MaLCC_like"/>
    <property type="match status" value="1"/>
</dbReference>
<dbReference type="InterPro" id="IPR001117">
    <property type="entry name" value="Cu-oxidase_2nd"/>
</dbReference>
<dbReference type="Pfam" id="PF00394">
    <property type="entry name" value="Cu-oxidase"/>
    <property type="match status" value="1"/>
</dbReference>
<dbReference type="PANTHER" id="PTHR11709:SF71">
    <property type="entry name" value="OXIDOREDUCTASE TPCJ"/>
    <property type="match status" value="1"/>
</dbReference>
<dbReference type="Pfam" id="PF07732">
    <property type="entry name" value="Cu-oxidase_3"/>
    <property type="match status" value="1"/>
</dbReference>
<dbReference type="OrthoDB" id="2121828at2759"/>
<feature type="domain" description="Plastocyanin-like" evidence="7">
    <location>
        <begin position="129"/>
        <end position="219"/>
    </location>
</feature>
<dbReference type="InterPro" id="IPR008972">
    <property type="entry name" value="Cupredoxin"/>
</dbReference>
<dbReference type="SUPFAM" id="SSF49503">
    <property type="entry name" value="Cupredoxins"/>
    <property type="match status" value="3"/>
</dbReference>
<dbReference type="InterPro" id="IPR011707">
    <property type="entry name" value="Cu-oxidase-like_N"/>
</dbReference>
<dbReference type="PANTHER" id="PTHR11709">
    <property type="entry name" value="MULTI-COPPER OXIDASE"/>
    <property type="match status" value="1"/>
</dbReference>
<dbReference type="AlphaFoldDB" id="A0A5N6UVH5"/>
<feature type="domain" description="Plastocyanin-like" evidence="6">
    <location>
        <begin position="494"/>
        <end position="609"/>
    </location>
</feature>
<dbReference type="InterPro" id="IPR002355">
    <property type="entry name" value="Cu_oxidase_Cu_BS"/>
</dbReference>
<evidence type="ECO:0000259" key="5">
    <source>
        <dbReference type="Pfam" id="PF00394"/>
    </source>
</evidence>
<dbReference type="PROSITE" id="PS00080">
    <property type="entry name" value="MULTICOPPER_OXIDASE2"/>
    <property type="match status" value="1"/>
</dbReference>
<dbReference type="InterPro" id="IPR033138">
    <property type="entry name" value="Cu_oxidase_CS"/>
</dbReference>
<organism evidence="8 9">
    <name type="scientific">Aspergillus tamarii</name>
    <dbReference type="NCBI Taxonomy" id="41984"/>
    <lineage>
        <taxon>Eukaryota</taxon>
        <taxon>Fungi</taxon>
        <taxon>Dikarya</taxon>
        <taxon>Ascomycota</taxon>
        <taxon>Pezizomycotina</taxon>
        <taxon>Eurotiomycetes</taxon>
        <taxon>Eurotiomycetidae</taxon>
        <taxon>Eurotiales</taxon>
        <taxon>Aspergillaceae</taxon>
        <taxon>Aspergillus</taxon>
        <taxon>Aspergillus subgen. Circumdati</taxon>
    </lineage>
</organism>
<comment type="similarity">
    <text evidence="1">Belongs to the multicopper oxidase family.</text>
</comment>
<name>A0A5N6UVH5_ASPTM</name>
<keyword evidence="3" id="KW-0560">Oxidoreductase</keyword>
<dbReference type="GO" id="GO:0005507">
    <property type="term" value="F:copper ion binding"/>
    <property type="evidence" value="ECO:0007669"/>
    <property type="project" value="InterPro"/>
</dbReference>
<dbReference type="Gene3D" id="2.60.40.420">
    <property type="entry name" value="Cupredoxins - blue copper proteins"/>
    <property type="match status" value="3"/>
</dbReference>
<evidence type="ECO:0000256" key="2">
    <source>
        <dbReference type="ARBA" id="ARBA00022723"/>
    </source>
</evidence>
<evidence type="ECO:0000259" key="6">
    <source>
        <dbReference type="Pfam" id="PF07731"/>
    </source>
</evidence>
<keyword evidence="2" id="KW-0479">Metal-binding</keyword>